<dbReference type="InterPro" id="IPR036812">
    <property type="entry name" value="NAD(P)_OxRdtase_dom_sf"/>
</dbReference>
<dbReference type="Gene3D" id="3.20.20.100">
    <property type="entry name" value="NADP-dependent oxidoreductase domain"/>
    <property type="match status" value="1"/>
</dbReference>
<dbReference type="Proteomes" id="UP001304769">
    <property type="component" value="Unassembled WGS sequence"/>
</dbReference>
<evidence type="ECO:0000313" key="2">
    <source>
        <dbReference type="EMBL" id="MEA5453389.1"/>
    </source>
</evidence>
<accession>A0ABU5T1M0</accession>
<dbReference type="PANTHER" id="PTHR43312:SF1">
    <property type="entry name" value="NADP-DEPENDENT OXIDOREDUCTASE DOMAIN-CONTAINING PROTEIN"/>
    <property type="match status" value="1"/>
</dbReference>
<dbReference type="RefSeq" id="WP_323277153.1">
    <property type="nucleotide sequence ID" value="NZ_JAYGGQ010000001.1"/>
</dbReference>
<name>A0ABU5T1M0_9MICC</name>
<gene>
    <name evidence="2" type="ORF">SPF06_01515</name>
</gene>
<organism evidence="2 3">
    <name type="scientific">Sinomonas terricola</name>
    <dbReference type="NCBI Taxonomy" id="3110330"/>
    <lineage>
        <taxon>Bacteria</taxon>
        <taxon>Bacillati</taxon>
        <taxon>Actinomycetota</taxon>
        <taxon>Actinomycetes</taxon>
        <taxon>Micrococcales</taxon>
        <taxon>Micrococcaceae</taxon>
        <taxon>Sinomonas</taxon>
    </lineage>
</organism>
<dbReference type="PANTHER" id="PTHR43312">
    <property type="entry name" value="D-THREO-ALDOSE 1-DEHYDROGENASE"/>
    <property type="match status" value="1"/>
</dbReference>
<feature type="domain" description="NADP-dependent oxidoreductase" evidence="1">
    <location>
        <begin position="17"/>
        <end position="235"/>
    </location>
</feature>
<evidence type="ECO:0000259" key="1">
    <source>
        <dbReference type="Pfam" id="PF00248"/>
    </source>
</evidence>
<protein>
    <submittedName>
        <fullName evidence="2">Aldo/keto reductase</fullName>
    </submittedName>
</protein>
<sequence length="302" mass="31266">MSRLLTPSRLGGFEATPLGIGTARLGAFWQRRLPGDGLRALETALDLGITLIDTADVYARGIAERLVGRAVRGRDDVVVVTKVGLLKTPAGLAAAARFGDRAPTGSGLSMNSTAGTCFASRYVEEAAQRCLRRQGRSVLDVLLLHEPTADDLRGARFGEAMERMADGGTIRCWGASVRTLDAAVAALDLPGLAWLEIPANLAAPEIAAAVAQHPRSQEVVVVALGVLGDGSLVREASRCGLHGADGVAALTEAAAALPGIDGVLLGMSSRQHAVDNLGAIHRGLPEGDLAHATAILRDRVAG</sequence>
<keyword evidence="3" id="KW-1185">Reference proteome</keyword>
<evidence type="ECO:0000313" key="3">
    <source>
        <dbReference type="Proteomes" id="UP001304769"/>
    </source>
</evidence>
<dbReference type="EMBL" id="JAYGGQ010000001">
    <property type="protein sequence ID" value="MEA5453389.1"/>
    <property type="molecule type" value="Genomic_DNA"/>
</dbReference>
<dbReference type="InterPro" id="IPR023210">
    <property type="entry name" value="NADP_OxRdtase_dom"/>
</dbReference>
<dbReference type="SUPFAM" id="SSF51430">
    <property type="entry name" value="NAD(P)-linked oxidoreductase"/>
    <property type="match status" value="1"/>
</dbReference>
<proteinExistence type="predicted"/>
<dbReference type="InterPro" id="IPR053135">
    <property type="entry name" value="AKR2_Oxidoreductase"/>
</dbReference>
<reference evidence="2 3" key="1">
    <citation type="submission" date="2023-12" db="EMBL/GenBank/DDBJ databases">
        <title>Sinomonas terricola sp. nov, isolated from litchi orchard soil in Guangdong, PR China.</title>
        <authorList>
            <person name="Jiaxin W."/>
            <person name="Yang Z."/>
            <person name="Honghui Z."/>
        </authorList>
    </citation>
    <scope>NUCLEOTIDE SEQUENCE [LARGE SCALE GENOMIC DNA]</scope>
    <source>
        <strain evidence="2 3">JGH33</strain>
    </source>
</reference>
<dbReference type="Pfam" id="PF00248">
    <property type="entry name" value="Aldo_ket_red"/>
    <property type="match status" value="1"/>
</dbReference>
<comment type="caution">
    <text evidence="2">The sequence shown here is derived from an EMBL/GenBank/DDBJ whole genome shotgun (WGS) entry which is preliminary data.</text>
</comment>